<protein>
    <submittedName>
        <fullName evidence="1">Uncharacterized protein</fullName>
    </submittedName>
</protein>
<dbReference type="RefSeq" id="WP_163967910.1">
    <property type="nucleotide sequence ID" value="NZ_JAAIVB010000078.1"/>
</dbReference>
<dbReference type="AlphaFoldDB" id="A0A6B3SZE3"/>
<comment type="caution">
    <text evidence="1">The sequence shown here is derived from an EMBL/GenBank/DDBJ whole genome shotgun (WGS) entry which is preliminary data.</text>
</comment>
<dbReference type="Proteomes" id="UP000482155">
    <property type="component" value="Unassembled WGS sequence"/>
</dbReference>
<name>A0A6B3SZE3_9BURK</name>
<sequence length="75" mass="8321">MANKPARTLTFKCKSCAKPVTLYLQKVSACSHIQPYQGICKCGEILRHATGDKEAVESFLASGDAGWTHHHHHHH</sequence>
<proteinExistence type="predicted"/>
<organism evidence="1 2">
    <name type="scientific">Noviherbaspirillum galbum</name>
    <dbReference type="NCBI Taxonomy" id="2709383"/>
    <lineage>
        <taxon>Bacteria</taxon>
        <taxon>Pseudomonadati</taxon>
        <taxon>Pseudomonadota</taxon>
        <taxon>Betaproteobacteria</taxon>
        <taxon>Burkholderiales</taxon>
        <taxon>Oxalobacteraceae</taxon>
        <taxon>Noviherbaspirillum</taxon>
    </lineage>
</organism>
<evidence type="ECO:0000313" key="2">
    <source>
        <dbReference type="Proteomes" id="UP000482155"/>
    </source>
</evidence>
<evidence type="ECO:0000313" key="1">
    <source>
        <dbReference type="EMBL" id="NEX63979.1"/>
    </source>
</evidence>
<accession>A0A6B3SZE3</accession>
<keyword evidence="2" id="KW-1185">Reference proteome</keyword>
<reference evidence="1 2" key="1">
    <citation type="submission" date="2020-02" db="EMBL/GenBank/DDBJ databases">
        <authorList>
            <person name="Kim M.K."/>
        </authorList>
    </citation>
    <scope>NUCLEOTIDE SEQUENCE [LARGE SCALE GENOMIC DNA]</scope>
    <source>
        <strain evidence="1 2">17J57-3</strain>
    </source>
</reference>
<dbReference type="EMBL" id="JAAIVB010000078">
    <property type="protein sequence ID" value="NEX63979.1"/>
    <property type="molecule type" value="Genomic_DNA"/>
</dbReference>
<gene>
    <name evidence="1" type="ORF">G3574_23095</name>
</gene>